<comment type="caution">
    <text evidence="5">The sequence shown here is derived from an EMBL/GenBank/DDBJ whole genome shotgun (WGS) entry which is preliminary data.</text>
</comment>
<feature type="site" description="Lowers pKa of active site Cys" evidence="3">
    <location>
        <position position="244"/>
    </location>
</feature>
<dbReference type="SFLD" id="SFLDG01206">
    <property type="entry name" value="Xi.1"/>
    <property type="match status" value="1"/>
</dbReference>
<organism evidence="5 6">
    <name type="scientific">Facklamia hominis</name>
    <dbReference type="NCBI Taxonomy" id="178214"/>
    <lineage>
        <taxon>Bacteria</taxon>
        <taxon>Bacillati</taxon>
        <taxon>Bacillota</taxon>
        <taxon>Bacilli</taxon>
        <taxon>Lactobacillales</taxon>
        <taxon>Aerococcaceae</taxon>
        <taxon>Facklamia</taxon>
    </lineage>
</organism>
<dbReference type="Proteomes" id="UP001229251">
    <property type="component" value="Unassembled WGS sequence"/>
</dbReference>
<evidence type="ECO:0000313" key="5">
    <source>
        <dbReference type="EMBL" id="MDK7188069.1"/>
    </source>
</evidence>
<dbReference type="SFLD" id="SFLDS00019">
    <property type="entry name" value="Glutathione_Transferase_(cytos"/>
    <property type="match status" value="1"/>
</dbReference>
<dbReference type="PIRSF" id="PIRSF015753">
    <property type="entry name" value="GST"/>
    <property type="match status" value="1"/>
</dbReference>
<dbReference type="PANTHER" id="PTHR32419">
    <property type="entry name" value="GLUTATHIONYL-HYDROQUINONE REDUCTASE"/>
    <property type="match status" value="1"/>
</dbReference>
<dbReference type="AlphaFoldDB" id="A0AAJ1Q7B2"/>
<feature type="active site" description="Nucleophile" evidence="1">
    <location>
        <position position="53"/>
    </location>
</feature>
<dbReference type="InterPro" id="IPR036282">
    <property type="entry name" value="Glutathione-S-Trfase_C_sf"/>
</dbReference>
<evidence type="ECO:0000256" key="3">
    <source>
        <dbReference type="PIRSR" id="PIRSR015753-3"/>
    </source>
</evidence>
<dbReference type="Gene3D" id="3.40.30.10">
    <property type="entry name" value="Glutaredoxin"/>
    <property type="match status" value="1"/>
</dbReference>
<dbReference type="EMBL" id="JASOOE010000023">
    <property type="protein sequence ID" value="MDK7188069.1"/>
    <property type="molecule type" value="Genomic_DNA"/>
</dbReference>
<dbReference type="InterPro" id="IPR004045">
    <property type="entry name" value="Glutathione_S-Trfase_N"/>
</dbReference>
<dbReference type="Gene3D" id="1.20.1050.10">
    <property type="match status" value="1"/>
</dbReference>
<evidence type="ECO:0000256" key="2">
    <source>
        <dbReference type="PIRSR" id="PIRSR015753-2"/>
    </source>
</evidence>
<dbReference type="GO" id="GO:0005737">
    <property type="term" value="C:cytoplasm"/>
    <property type="evidence" value="ECO:0007669"/>
    <property type="project" value="TreeGrafter"/>
</dbReference>
<feature type="active site" description="Proton donor/acceptor" evidence="1">
    <location>
        <position position="186"/>
    </location>
</feature>
<dbReference type="InterPro" id="IPR040079">
    <property type="entry name" value="Glutathione_S-Trfase"/>
</dbReference>
<sequence>MALDVSMKVARHEMGSKGEFDRQKSSFTCSFGTNPGDLPVVSGRYRMLVVDACPWCHRTLAVMKLLGLEKHISIGKASSVKVDKKAGWPFSLDPNHEDPILGIKHVTDIYLATDPNYEKRSTVPVLVDLKTGKIATNDFYNMTKILECDFKPLHKEGAVDLYPKELEADLDHINQIIYDDVNNGVYKTGFATSQEAYEHNYDRLFNRLDILEDFFGKHEYLVGDRFTDADIRLFVTLARFDIAYYTVFKCNRNLLVQFPNLWKYSKKIYSIPEIRETTNFEAIKRMYWNIEKDPFGIVPKGPDLSCWEE</sequence>
<dbReference type="GO" id="GO:0004364">
    <property type="term" value="F:glutathione transferase activity"/>
    <property type="evidence" value="ECO:0007669"/>
    <property type="project" value="InterPro"/>
</dbReference>
<proteinExistence type="predicted"/>
<accession>A0AAJ1Q7B2</accession>
<dbReference type="RefSeq" id="WP_016648427.1">
    <property type="nucleotide sequence ID" value="NZ_CAUPDI010000035.1"/>
</dbReference>
<dbReference type="InterPro" id="IPR036249">
    <property type="entry name" value="Thioredoxin-like_sf"/>
</dbReference>
<dbReference type="Pfam" id="PF13410">
    <property type="entry name" value="GST_C_2"/>
    <property type="match status" value="1"/>
</dbReference>
<dbReference type="InterPro" id="IPR047047">
    <property type="entry name" value="GST_Omega-like_C"/>
</dbReference>
<dbReference type="InterPro" id="IPR010987">
    <property type="entry name" value="Glutathione-S-Trfase_C-like"/>
</dbReference>
<reference evidence="5" key="1">
    <citation type="submission" date="2023-05" db="EMBL/GenBank/DDBJ databases">
        <title>Cataloging the Phylogenetic Diversity of Human Bladder Bacteria.</title>
        <authorList>
            <person name="Du J."/>
        </authorList>
    </citation>
    <scope>NUCLEOTIDE SEQUENCE</scope>
    <source>
        <strain evidence="5">UMB1231</strain>
    </source>
</reference>
<name>A0AAJ1Q7B2_9LACT</name>
<dbReference type="PANTHER" id="PTHR32419:SF6">
    <property type="entry name" value="GLUTATHIONE S-TRANSFERASE OMEGA-LIKE 1-RELATED"/>
    <property type="match status" value="1"/>
</dbReference>
<dbReference type="SFLD" id="SFLDG01148">
    <property type="entry name" value="Xi_(cytGST)"/>
    <property type="match status" value="1"/>
</dbReference>
<dbReference type="SUPFAM" id="SSF47616">
    <property type="entry name" value="GST C-terminal domain-like"/>
    <property type="match status" value="1"/>
</dbReference>
<dbReference type="PROSITE" id="PS50405">
    <property type="entry name" value="GST_CTER"/>
    <property type="match status" value="1"/>
</dbReference>
<dbReference type="Pfam" id="PF13409">
    <property type="entry name" value="GST_N_2"/>
    <property type="match status" value="1"/>
</dbReference>
<dbReference type="SUPFAM" id="SSF52833">
    <property type="entry name" value="Thioredoxin-like"/>
    <property type="match status" value="1"/>
</dbReference>
<evidence type="ECO:0000256" key="1">
    <source>
        <dbReference type="PIRSR" id="PIRSR015753-1"/>
    </source>
</evidence>
<dbReference type="CDD" id="cd03190">
    <property type="entry name" value="GST_C_Omega_like"/>
    <property type="match status" value="1"/>
</dbReference>
<dbReference type="InterPro" id="IPR016639">
    <property type="entry name" value="GST_Omega/GSH"/>
</dbReference>
<evidence type="ECO:0000259" key="4">
    <source>
        <dbReference type="PROSITE" id="PS50405"/>
    </source>
</evidence>
<evidence type="ECO:0000313" key="6">
    <source>
        <dbReference type="Proteomes" id="UP001229251"/>
    </source>
</evidence>
<feature type="site" description="Lowers pKa of active site Cys" evidence="3">
    <location>
        <position position="287"/>
    </location>
</feature>
<feature type="binding site" evidence="2">
    <location>
        <begin position="120"/>
        <end position="123"/>
    </location>
    <ligand>
        <name>glutathione</name>
        <dbReference type="ChEBI" id="CHEBI:57925"/>
    </ligand>
</feature>
<feature type="binding site" evidence="2">
    <location>
        <position position="88"/>
    </location>
    <ligand>
        <name>glutathione</name>
        <dbReference type="ChEBI" id="CHEBI:57925"/>
    </ligand>
</feature>
<gene>
    <name evidence="5" type="ORF">QP433_08810</name>
</gene>
<feature type="domain" description="GST C-terminal" evidence="4">
    <location>
        <begin position="163"/>
        <end position="290"/>
    </location>
</feature>
<protein>
    <submittedName>
        <fullName evidence="5">Glutathione S-transferase C-terminal domain-containing protein</fullName>
    </submittedName>
</protein>